<feature type="compositionally biased region" description="Polar residues" evidence="1">
    <location>
        <begin position="19"/>
        <end position="32"/>
    </location>
</feature>
<evidence type="ECO:0000313" key="3">
    <source>
        <dbReference type="Proteomes" id="UP000287166"/>
    </source>
</evidence>
<comment type="caution">
    <text evidence="2">The sequence shown here is derived from an EMBL/GenBank/DDBJ whole genome shotgun (WGS) entry which is preliminary data.</text>
</comment>
<dbReference type="EMBL" id="BFAD01000004">
    <property type="protein sequence ID" value="GBE82737.1"/>
    <property type="molecule type" value="Genomic_DNA"/>
</dbReference>
<accession>A0A401GKP0</accession>
<reference evidence="2 3" key="1">
    <citation type="journal article" date="2018" name="Sci. Rep.">
        <title>Genome sequence of the cauliflower mushroom Sparassis crispa (Hanabiratake) and its association with beneficial usage.</title>
        <authorList>
            <person name="Kiyama R."/>
            <person name="Furutani Y."/>
            <person name="Kawaguchi K."/>
            <person name="Nakanishi T."/>
        </authorList>
    </citation>
    <scope>NUCLEOTIDE SEQUENCE [LARGE SCALE GENOMIC DNA]</scope>
</reference>
<name>A0A401GKP0_9APHY</name>
<protein>
    <submittedName>
        <fullName evidence="2">Uncharacterized protein</fullName>
    </submittedName>
</protein>
<dbReference type="AlphaFoldDB" id="A0A401GKP0"/>
<sequence>MAREPTTKSQSTARRHTTLRSPYTTRSRTNALSADPRNPEYDSRMRSFYLNRVPWSPRRVICTSEAKEFFAEVQDKGYVQHCATFDEDILIYKVDAVESSSMRLPVVIISSKNAVNVSSMSPGERACLYTVSTKMYRLLDTDMFQLFVESPCKRYNGEPEIRYMGVCSVLDFGVQLSLRGWHDLPEKDKASVIRHTSLRFPLIDRSTIRDLYDCGMGQLSMFIFQSWQEKWDEGVSAWASLEPMHRRRRNNVA</sequence>
<evidence type="ECO:0000313" key="2">
    <source>
        <dbReference type="EMBL" id="GBE82737.1"/>
    </source>
</evidence>
<dbReference type="RefSeq" id="XP_027613650.1">
    <property type="nucleotide sequence ID" value="XM_027757849.1"/>
</dbReference>
<keyword evidence="3" id="KW-1185">Reference proteome</keyword>
<dbReference type="GeneID" id="38779654"/>
<feature type="region of interest" description="Disordered" evidence="1">
    <location>
        <begin position="1"/>
        <end position="38"/>
    </location>
</feature>
<organism evidence="2 3">
    <name type="scientific">Sparassis crispa</name>
    <dbReference type="NCBI Taxonomy" id="139825"/>
    <lineage>
        <taxon>Eukaryota</taxon>
        <taxon>Fungi</taxon>
        <taxon>Dikarya</taxon>
        <taxon>Basidiomycota</taxon>
        <taxon>Agaricomycotina</taxon>
        <taxon>Agaricomycetes</taxon>
        <taxon>Polyporales</taxon>
        <taxon>Sparassidaceae</taxon>
        <taxon>Sparassis</taxon>
    </lineage>
</organism>
<dbReference type="InParanoid" id="A0A401GKP0"/>
<gene>
    <name evidence="2" type="ORF">SCP_0411220</name>
</gene>
<evidence type="ECO:0000256" key="1">
    <source>
        <dbReference type="SAM" id="MobiDB-lite"/>
    </source>
</evidence>
<dbReference type="Proteomes" id="UP000287166">
    <property type="component" value="Unassembled WGS sequence"/>
</dbReference>
<proteinExistence type="predicted"/>